<dbReference type="EMBL" id="JMTM01000035">
    <property type="protein sequence ID" value="OAZ04373.1"/>
    <property type="molecule type" value="Genomic_DNA"/>
</dbReference>
<dbReference type="OrthoDB" id="7446256at2"/>
<accession>A0A199XRI3</accession>
<dbReference type="AlphaFoldDB" id="A0A199XRI3"/>
<dbReference type="Pfam" id="PF12412">
    <property type="entry name" value="DUF3667"/>
    <property type="match status" value="1"/>
</dbReference>
<dbReference type="InterPro" id="IPR022134">
    <property type="entry name" value="DUF3667"/>
</dbReference>
<evidence type="ECO:0000313" key="2">
    <source>
        <dbReference type="EMBL" id="OAZ04373.1"/>
    </source>
</evidence>
<gene>
    <name evidence="2" type="ORF">FLB_13690</name>
</gene>
<feature type="transmembrane region" description="Helical" evidence="1">
    <location>
        <begin position="160"/>
        <end position="182"/>
    </location>
</feature>
<feature type="transmembrane region" description="Helical" evidence="1">
    <location>
        <begin position="81"/>
        <end position="99"/>
    </location>
</feature>
<feature type="transmembrane region" description="Helical" evidence="1">
    <location>
        <begin position="131"/>
        <end position="148"/>
    </location>
</feature>
<keyword evidence="3" id="KW-1185">Reference proteome</keyword>
<dbReference type="Proteomes" id="UP000093807">
    <property type="component" value="Unassembled WGS sequence"/>
</dbReference>
<evidence type="ECO:0000256" key="1">
    <source>
        <dbReference type="SAM" id="Phobius"/>
    </source>
</evidence>
<name>A0A199XRI3_9FLAO</name>
<dbReference type="PATRIC" id="fig|29536.5.peg.1439"/>
<keyword evidence="1" id="KW-0812">Transmembrane</keyword>
<protein>
    <recommendedName>
        <fullName evidence="4">DUF3667 domain-containing protein</fullName>
    </recommendedName>
</protein>
<reference evidence="2 3" key="1">
    <citation type="submission" date="2016-06" db="EMBL/GenBank/DDBJ databases">
        <title>Draft genome sequence of Flavobacterium succinicans strain DD5b.</title>
        <authorList>
            <person name="Poehlein A."/>
            <person name="Daniel R."/>
            <person name="Simeonova D.D."/>
        </authorList>
    </citation>
    <scope>NUCLEOTIDE SEQUENCE [LARGE SCALE GENOMIC DNA]</scope>
    <source>
        <strain evidence="2 3">DD5b</strain>
    </source>
</reference>
<proteinExistence type="predicted"/>
<dbReference type="RefSeq" id="WP_064715177.1">
    <property type="nucleotide sequence ID" value="NZ_JMTM01000035.1"/>
</dbReference>
<keyword evidence="1" id="KW-0472">Membrane</keyword>
<sequence>MNTSSKCLNCDHEMNHNYCSNCGQKTAIHRITFKHFISHDVLHGLFHLEKGMLYTAKEVLTRPGKAALDYIEGKRIRYYNVFYFILILIGLNLFLNGYYDKFYEYYISKFPEHLNIVQTKLDKFIHENAKIIIFSVVPILALNGAILFRKRKLNLSEHFIIAAFTFLGILLIVTANNILSFFDFVKHLDFISDFSGFITTIAIFTLTTISYYQTFKEYYKKGSFIIRIFLFATLLIIELVIFSILLIGYTTNWLFSDFTYQF</sequence>
<comment type="caution">
    <text evidence="2">The sequence shown here is derived from an EMBL/GenBank/DDBJ whole genome shotgun (WGS) entry which is preliminary data.</text>
</comment>
<feature type="transmembrane region" description="Helical" evidence="1">
    <location>
        <begin position="194"/>
        <end position="212"/>
    </location>
</feature>
<feature type="transmembrane region" description="Helical" evidence="1">
    <location>
        <begin position="224"/>
        <end position="249"/>
    </location>
</feature>
<organism evidence="2 3">
    <name type="scientific">Flavobacterium succinicans</name>
    <dbReference type="NCBI Taxonomy" id="29536"/>
    <lineage>
        <taxon>Bacteria</taxon>
        <taxon>Pseudomonadati</taxon>
        <taxon>Bacteroidota</taxon>
        <taxon>Flavobacteriia</taxon>
        <taxon>Flavobacteriales</taxon>
        <taxon>Flavobacteriaceae</taxon>
        <taxon>Flavobacterium</taxon>
    </lineage>
</organism>
<keyword evidence="1" id="KW-1133">Transmembrane helix</keyword>
<evidence type="ECO:0008006" key="4">
    <source>
        <dbReference type="Google" id="ProtNLM"/>
    </source>
</evidence>
<evidence type="ECO:0000313" key="3">
    <source>
        <dbReference type="Proteomes" id="UP000093807"/>
    </source>
</evidence>